<keyword evidence="4" id="KW-1185">Reference proteome</keyword>
<evidence type="ECO:0000313" key="4">
    <source>
        <dbReference type="Proteomes" id="UP000001096"/>
    </source>
</evidence>
<feature type="transmembrane region" description="Helical" evidence="2">
    <location>
        <begin position="6"/>
        <end position="27"/>
    </location>
</feature>
<keyword evidence="2" id="KW-1133">Transmembrane helix</keyword>
<comment type="caution">
    <text evidence="3">The sequence shown here is derived from an EMBL/GenBank/DDBJ whole genome shotgun (WGS) entry which is preliminary data.</text>
</comment>
<feature type="region of interest" description="Disordered" evidence="1">
    <location>
        <begin position="58"/>
        <end position="87"/>
    </location>
</feature>
<evidence type="ECO:0000256" key="1">
    <source>
        <dbReference type="SAM" id="MobiDB-lite"/>
    </source>
</evidence>
<gene>
    <name evidence="3" type="ORF">HMPREF9695_02761</name>
</gene>
<evidence type="ECO:0000313" key="3">
    <source>
        <dbReference type="EMBL" id="EKS36343.1"/>
    </source>
</evidence>
<keyword evidence="2" id="KW-0472">Membrane</keyword>
<reference evidence="3 4" key="1">
    <citation type="submission" date="2012-04" db="EMBL/GenBank/DDBJ databases">
        <title>The Genome Sequence of Afipia broomeae ATCC 49717.</title>
        <authorList>
            <consortium name="The Broad Institute Genome Sequencing Platform"/>
            <person name="Earl A."/>
            <person name="Ward D."/>
            <person name="Feldgarden M."/>
            <person name="Gevers D."/>
            <person name="Huys G."/>
            <person name="Walker B."/>
            <person name="Young S.K."/>
            <person name="Zeng Q."/>
            <person name="Gargeya S."/>
            <person name="Fitzgerald M."/>
            <person name="Haas B."/>
            <person name="Abouelleil A."/>
            <person name="Alvarado L."/>
            <person name="Arachchi H.M."/>
            <person name="Berlin A."/>
            <person name="Chapman S.B."/>
            <person name="Goldberg J."/>
            <person name="Griggs A."/>
            <person name="Gujja S."/>
            <person name="Hansen M."/>
            <person name="Howarth C."/>
            <person name="Imamovic A."/>
            <person name="Larimer J."/>
            <person name="McCowen C."/>
            <person name="Montmayeur A."/>
            <person name="Murphy C."/>
            <person name="Neiman D."/>
            <person name="Pearson M."/>
            <person name="Priest M."/>
            <person name="Roberts A."/>
            <person name="Saif S."/>
            <person name="Shea T."/>
            <person name="Sisk P."/>
            <person name="Sykes S."/>
            <person name="Wortman J."/>
            <person name="Nusbaum C."/>
            <person name="Birren B."/>
        </authorList>
    </citation>
    <scope>NUCLEOTIDE SEQUENCE [LARGE SCALE GENOMIC DNA]</scope>
    <source>
        <strain evidence="3 4">ATCC 49717</strain>
    </source>
</reference>
<organism evidence="3 4">
    <name type="scientific">Afipia broomeae ATCC 49717</name>
    <dbReference type="NCBI Taxonomy" id="883078"/>
    <lineage>
        <taxon>Bacteria</taxon>
        <taxon>Pseudomonadati</taxon>
        <taxon>Pseudomonadota</taxon>
        <taxon>Alphaproteobacteria</taxon>
        <taxon>Hyphomicrobiales</taxon>
        <taxon>Nitrobacteraceae</taxon>
        <taxon>Afipia</taxon>
    </lineage>
</organism>
<protein>
    <submittedName>
        <fullName evidence="3">Uncharacterized protein</fullName>
    </submittedName>
</protein>
<dbReference type="EMBL" id="AGWX01000004">
    <property type="protein sequence ID" value="EKS36343.1"/>
    <property type="molecule type" value="Genomic_DNA"/>
</dbReference>
<dbReference type="HOGENOM" id="CLU_2476449_0_0_5"/>
<name>K8PDD8_9BRAD</name>
<accession>K8PDD8</accession>
<proteinExistence type="predicted"/>
<dbReference type="AlphaFoldDB" id="K8PDD8"/>
<dbReference type="Proteomes" id="UP000001096">
    <property type="component" value="Unassembled WGS sequence"/>
</dbReference>
<sequence length="87" mass="9507">MHPLPPTLAIALRLTGAIWIFGIVAMLMQADTRIVAAAFVVGLVTAIIEWIIARQIPPPAEEPEDDSELTPDARASTPQVRRVRRSP</sequence>
<feature type="transmembrane region" description="Helical" evidence="2">
    <location>
        <begin position="34"/>
        <end position="53"/>
    </location>
</feature>
<keyword evidence="2" id="KW-0812">Transmembrane</keyword>
<evidence type="ECO:0000256" key="2">
    <source>
        <dbReference type="SAM" id="Phobius"/>
    </source>
</evidence>